<evidence type="ECO:0000313" key="2">
    <source>
        <dbReference type="Proteomes" id="UP000052013"/>
    </source>
</evidence>
<protein>
    <recommendedName>
        <fullName evidence="3">Mga helix-turn-helix domain-containing protein</fullName>
    </recommendedName>
</protein>
<gene>
    <name evidence="1" type="ORF">FC85_GL000050</name>
</gene>
<dbReference type="STRING" id="1423739.FC85_GL000050"/>
<evidence type="ECO:0000313" key="1">
    <source>
        <dbReference type="EMBL" id="KRL65501.1"/>
    </source>
</evidence>
<organism evidence="1 2">
    <name type="scientific">Lentilactobacillus diolivorans DSM 14421</name>
    <dbReference type="NCBI Taxonomy" id="1423739"/>
    <lineage>
        <taxon>Bacteria</taxon>
        <taxon>Bacillati</taxon>
        <taxon>Bacillota</taxon>
        <taxon>Bacilli</taxon>
        <taxon>Lactobacillales</taxon>
        <taxon>Lactobacillaceae</taxon>
        <taxon>Lentilactobacillus</taxon>
    </lineage>
</organism>
<dbReference type="PATRIC" id="fig|1423739.3.peg.55"/>
<evidence type="ECO:0008006" key="3">
    <source>
        <dbReference type="Google" id="ProtNLM"/>
    </source>
</evidence>
<sequence>MKNNRQSPFFIKIVDHQVLRISFKIRAFRELQLKLLKQSINFQVFLYENFNYPSISLKQFLTNHFISRAKFYQIRHNVNDILIEECGLARSNAIQIPNDFLKRVKNTNIFFHFFGGIENPFPQLATITSKFISMLTMTLNLSLLPDEIPKLTSFFQIQLMEIKCHDHTNLERLLNLRNPDSLQLHVIDSFYEKVVGLPDKIRRREEMTYLCFFLVSQGLLNEKQIILSPKVTRYLNLGKKYYGLLLRRTQLLKNVFLSKELISRIVNRLVSLSYWPIFFDFGIQSSDFDPSIGQLSISKLNLIEGFPDLLILAKKIANYGLSLFQPNITSEFIQEVTYGVFQILLGTVPKEALVSVNICLDLDQNRTSSGYVGERIKAILPGNIHISNRITNTTDICLSSACDFSTKQIIQVSNFNPFQMESFIHLMKLVSEIKRKKVDNVLNLTKHQNRLNNQDKALEES</sequence>
<reference evidence="1 2" key="1">
    <citation type="journal article" date="2015" name="Genome Announc.">
        <title>Expanding the biotechnology potential of lactobacilli through comparative genomics of 213 strains and associated genera.</title>
        <authorList>
            <person name="Sun Z."/>
            <person name="Harris H.M."/>
            <person name="McCann A."/>
            <person name="Guo C."/>
            <person name="Argimon S."/>
            <person name="Zhang W."/>
            <person name="Yang X."/>
            <person name="Jeffery I.B."/>
            <person name="Cooney J.C."/>
            <person name="Kagawa T.F."/>
            <person name="Liu W."/>
            <person name="Song Y."/>
            <person name="Salvetti E."/>
            <person name="Wrobel A."/>
            <person name="Rasinkangas P."/>
            <person name="Parkhill J."/>
            <person name="Rea M.C."/>
            <person name="O'Sullivan O."/>
            <person name="Ritari J."/>
            <person name="Douillard F.P."/>
            <person name="Paul Ross R."/>
            <person name="Yang R."/>
            <person name="Briner A.E."/>
            <person name="Felis G.E."/>
            <person name="de Vos W.M."/>
            <person name="Barrangou R."/>
            <person name="Klaenhammer T.R."/>
            <person name="Caufield P.W."/>
            <person name="Cui Y."/>
            <person name="Zhang H."/>
            <person name="O'Toole P.W."/>
        </authorList>
    </citation>
    <scope>NUCLEOTIDE SEQUENCE [LARGE SCALE GENOMIC DNA]</scope>
    <source>
        <strain evidence="1 2">DSM 14421</strain>
    </source>
</reference>
<proteinExistence type="predicted"/>
<comment type="caution">
    <text evidence="1">The sequence shown here is derived from an EMBL/GenBank/DDBJ whole genome shotgun (WGS) entry which is preliminary data.</text>
</comment>
<dbReference type="Proteomes" id="UP000052013">
    <property type="component" value="Unassembled WGS sequence"/>
</dbReference>
<accession>A0A0R1S8T0</accession>
<dbReference type="EMBL" id="AZEY01000066">
    <property type="protein sequence ID" value="KRL65501.1"/>
    <property type="molecule type" value="Genomic_DNA"/>
</dbReference>
<name>A0A0R1S8T0_9LACO</name>
<dbReference type="AlphaFoldDB" id="A0A0R1S8T0"/>